<evidence type="ECO:0000313" key="3">
    <source>
        <dbReference type="Proteomes" id="UP000324800"/>
    </source>
</evidence>
<reference evidence="2 3" key="1">
    <citation type="submission" date="2019-03" db="EMBL/GenBank/DDBJ databases">
        <title>Single cell metagenomics reveals metabolic interactions within the superorganism composed of flagellate Streblomastix strix and complex community of Bacteroidetes bacteria on its surface.</title>
        <authorList>
            <person name="Treitli S.C."/>
            <person name="Kolisko M."/>
            <person name="Husnik F."/>
            <person name="Keeling P."/>
            <person name="Hampl V."/>
        </authorList>
    </citation>
    <scope>NUCLEOTIDE SEQUENCE [LARGE SCALE GENOMIC DNA]</scope>
    <source>
        <strain evidence="2">ST1C</strain>
    </source>
</reference>
<name>A0A5J4W2Y7_9EUKA</name>
<proteinExistence type="predicted"/>
<organism evidence="2 3">
    <name type="scientific">Streblomastix strix</name>
    <dbReference type="NCBI Taxonomy" id="222440"/>
    <lineage>
        <taxon>Eukaryota</taxon>
        <taxon>Metamonada</taxon>
        <taxon>Preaxostyla</taxon>
        <taxon>Oxymonadida</taxon>
        <taxon>Streblomastigidae</taxon>
        <taxon>Streblomastix</taxon>
    </lineage>
</organism>
<keyword evidence="1" id="KW-1133">Transmembrane helix</keyword>
<sequence length="112" mass="12599">MVICVKVVINEEMSLIEVLELKQMLVSMLLYDVAQVHFFFCVFQVSCVSFVDVVVFMGKVLLDTIIGMCDSEFSDETEKSFEFADVCVFCGVCLDNQCRCCDECDSSDSNPV</sequence>
<dbReference type="Proteomes" id="UP000324800">
    <property type="component" value="Unassembled WGS sequence"/>
</dbReference>
<accession>A0A5J4W2Y7</accession>
<dbReference type="AlphaFoldDB" id="A0A5J4W2Y7"/>
<keyword evidence="1" id="KW-0472">Membrane</keyword>
<protein>
    <submittedName>
        <fullName evidence="2">Uncharacterized protein</fullName>
    </submittedName>
</protein>
<comment type="caution">
    <text evidence="2">The sequence shown here is derived from an EMBL/GenBank/DDBJ whole genome shotgun (WGS) entry which is preliminary data.</text>
</comment>
<evidence type="ECO:0000313" key="2">
    <source>
        <dbReference type="EMBL" id="KAA6389060.1"/>
    </source>
</evidence>
<gene>
    <name evidence="2" type="ORF">EZS28_015416</name>
</gene>
<dbReference type="EMBL" id="SNRW01003729">
    <property type="protein sequence ID" value="KAA6389060.1"/>
    <property type="molecule type" value="Genomic_DNA"/>
</dbReference>
<keyword evidence="1" id="KW-0812">Transmembrane</keyword>
<evidence type="ECO:0000256" key="1">
    <source>
        <dbReference type="SAM" id="Phobius"/>
    </source>
</evidence>
<feature type="transmembrane region" description="Helical" evidence="1">
    <location>
        <begin position="36"/>
        <end position="58"/>
    </location>
</feature>